<dbReference type="Proteomes" id="UP000694559">
    <property type="component" value="Unplaced"/>
</dbReference>
<sequence>QNREDIMTVSIILLNCSKPTDVDAMVSRSRQSLLPKRHFMGKKSTGDFPYIYEDRQEMPFSLMPDNAKQLGSYLQQDESFKELLKRVEEDEDQNSQVLREEPPFSSKNVWGTEESSRFKDVSEVSITPICSLHSSYLTLDVLLERGKVETVFS</sequence>
<accession>A0A8C6Y081</accession>
<protein>
    <submittedName>
        <fullName evidence="2">Uncharacterized protein</fullName>
    </submittedName>
</protein>
<reference evidence="2" key="1">
    <citation type="submission" date="2025-08" db="UniProtKB">
        <authorList>
            <consortium name="Ensembl"/>
        </authorList>
    </citation>
    <scope>IDENTIFICATION</scope>
</reference>
<evidence type="ECO:0000256" key="1">
    <source>
        <dbReference type="SAM" id="MobiDB-lite"/>
    </source>
</evidence>
<dbReference type="GeneTree" id="ENSGT00960000189477"/>
<organism evidence="2 3">
    <name type="scientific">Naja naja</name>
    <name type="common">Indian cobra</name>
    <dbReference type="NCBI Taxonomy" id="35670"/>
    <lineage>
        <taxon>Eukaryota</taxon>
        <taxon>Metazoa</taxon>
        <taxon>Chordata</taxon>
        <taxon>Craniata</taxon>
        <taxon>Vertebrata</taxon>
        <taxon>Euteleostomi</taxon>
        <taxon>Lepidosauria</taxon>
        <taxon>Squamata</taxon>
        <taxon>Bifurcata</taxon>
        <taxon>Unidentata</taxon>
        <taxon>Episquamata</taxon>
        <taxon>Toxicofera</taxon>
        <taxon>Serpentes</taxon>
        <taxon>Colubroidea</taxon>
        <taxon>Elapidae</taxon>
        <taxon>Elapinae</taxon>
        <taxon>Naja</taxon>
    </lineage>
</organism>
<evidence type="ECO:0000313" key="3">
    <source>
        <dbReference type="Proteomes" id="UP000694559"/>
    </source>
</evidence>
<dbReference type="OrthoDB" id="9879745at2759"/>
<proteinExistence type="predicted"/>
<feature type="region of interest" description="Disordered" evidence="1">
    <location>
        <begin position="91"/>
        <end position="111"/>
    </location>
</feature>
<keyword evidence="3" id="KW-1185">Reference proteome</keyword>
<evidence type="ECO:0000313" key="2">
    <source>
        <dbReference type="Ensembl" id="ENSNNAP00000022487.1"/>
    </source>
</evidence>
<name>A0A8C6Y081_NAJNA</name>
<reference evidence="2" key="2">
    <citation type="submission" date="2025-09" db="UniProtKB">
        <authorList>
            <consortium name="Ensembl"/>
        </authorList>
    </citation>
    <scope>IDENTIFICATION</scope>
</reference>
<dbReference type="Ensembl" id="ENSNNAT00000023565.1">
    <property type="protein sequence ID" value="ENSNNAP00000022487.1"/>
    <property type="gene ID" value="ENSNNAG00000014834.1"/>
</dbReference>
<dbReference type="AlphaFoldDB" id="A0A8C6Y081"/>